<feature type="domain" description="Transposase IS204/IS1001/IS1096/IS1165 zinc-finger" evidence="3">
    <location>
        <begin position="9"/>
        <end position="51"/>
    </location>
</feature>
<dbReference type="Proteomes" id="UP000730482">
    <property type="component" value="Unassembled WGS sequence"/>
</dbReference>
<evidence type="ECO:0000259" key="1">
    <source>
        <dbReference type="Pfam" id="PF01610"/>
    </source>
</evidence>
<dbReference type="PANTHER" id="PTHR33498:SF1">
    <property type="entry name" value="TRANSPOSASE FOR INSERTION SEQUENCE ELEMENT IS1557"/>
    <property type="match status" value="1"/>
</dbReference>
<dbReference type="Pfam" id="PF13542">
    <property type="entry name" value="HTH_Tnp_ISL3"/>
    <property type="match status" value="1"/>
</dbReference>
<accession>A0ABS5KKY4</accession>
<name>A0ABS5KKY4_9ACTN</name>
<organism evidence="4 5">
    <name type="scientific">Catenulispora pinistramenti</name>
    <dbReference type="NCBI Taxonomy" id="2705254"/>
    <lineage>
        <taxon>Bacteria</taxon>
        <taxon>Bacillati</taxon>
        <taxon>Actinomycetota</taxon>
        <taxon>Actinomycetes</taxon>
        <taxon>Catenulisporales</taxon>
        <taxon>Catenulisporaceae</taxon>
        <taxon>Catenulispora</taxon>
    </lineage>
</organism>
<keyword evidence="5" id="KW-1185">Reference proteome</keyword>
<gene>
    <name evidence="4" type="ORF">KGQ19_07450</name>
</gene>
<sequence>MTVDEQAYCCPGCGLRSQNPHGWVRTRPRDLPVAGRRTALTWTKRRWKCQNPGCPRRTFTESLPQIPPRSRLTGRLRASAGAAVADLGRTVLQAARDNEVSWPIVQAAFVEHAAAVLPGTTPKAECLGSDETRRGKAKYRLNEAEDGWEVVADRWHAGFVDLRGGAGLLGQVEGRTAATVSAWIDAQSPAWRDAVAFVANDMCTIFKAAVRASLPNATLVVDRFHVAQLANAALPEVRRRVTVQQRGRRARKGNREWELRNRLTRSAARMHANQLDPMVEDLENLPQKIGAPILAAWNCKEDLMDLLALTHTDPDRTTIAHRLFRFYAACAESGLVEMERLATKSRRGGLRSRPRSGPA</sequence>
<dbReference type="NCBIfam" id="NF033550">
    <property type="entry name" value="transpos_ISL3"/>
    <property type="match status" value="1"/>
</dbReference>
<dbReference type="InterPro" id="IPR047951">
    <property type="entry name" value="Transpos_ISL3"/>
</dbReference>
<reference evidence="4 5" key="1">
    <citation type="submission" date="2020-02" db="EMBL/GenBank/DDBJ databases">
        <title>Acidophilic actinobacteria isolated from forest soil.</title>
        <authorList>
            <person name="Golinska P."/>
        </authorList>
    </citation>
    <scope>NUCLEOTIDE SEQUENCE [LARGE SCALE GENOMIC DNA]</scope>
    <source>
        <strain evidence="4 5">NL8</strain>
    </source>
</reference>
<feature type="domain" description="Transposase IS204/IS1001/IS1096/IS1165 DDE" evidence="1">
    <location>
        <begin position="165"/>
        <end position="344"/>
    </location>
</feature>
<dbReference type="Pfam" id="PF01610">
    <property type="entry name" value="DDE_Tnp_ISL3"/>
    <property type="match status" value="1"/>
</dbReference>
<comment type="caution">
    <text evidence="4">The sequence shown here is derived from an EMBL/GenBank/DDBJ whole genome shotgun (WGS) entry which is preliminary data.</text>
</comment>
<evidence type="ECO:0000259" key="2">
    <source>
        <dbReference type="Pfam" id="PF13542"/>
    </source>
</evidence>
<dbReference type="EMBL" id="JAAFYZ010000016">
    <property type="protein sequence ID" value="MBS2546700.1"/>
    <property type="molecule type" value="Genomic_DNA"/>
</dbReference>
<dbReference type="PANTHER" id="PTHR33498">
    <property type="entry name" value="TRANSPOSASE FOR INSERTION SEQUENCE ELEMENT IS1557"/>
    <property type="match status" value="1"/>
</dbReference>
<dbReference type="InterPro" id="IPR002560">
    <property type="entry name" value="Transposase_DDE"/>
</dbReference>
<dbReference type="InterPro" id="IPR029261">
    <property type="entry name" value="Transposase_Znf"/>
</dbReference>
<dbReference type="Pfam" id="PF14690">
    <property type="entry name" value="Zn_ribbon_ISL3"/>
    <property type="match status" value="1"/>
</dbReference>
<evidence type="ECO:0000313" key="4">
    <source>
        <dbReference type="EMBL" id="MBS2546700.1"/>
    </source>
</evidence>
<evidence type="ECO:0000259" key="3">
    <source>
        <dbReference type="Pfam" id="PF14690"/>
    </source>
</evidence>
<proteinExistence type="predicted"/>
<dbReference type="InterPro" id="IPR032877">
    <property type="entry name" value="Transposase_HTH"/>
</dbReference>
<evidence type="ECO:0000313" key="5">
    <source>
        <dbReference type="Proteomes" id="UP000730482"/>
    </source>
</evidence>
<protein>
    <submittedName>
        <fullName evidence="4">ISL3 family transposase</fullName>
    </submittedName>
</protein>
<feature type="domain" description="Transposase IS204/IS1001/IS1096/IS1165 helix-turn-helix" evidence="2">
    <location>
        <begin position="61"/>
        <end position="112"/>
    </location>
</feature>